<reference evidence="11 12" key="1">
    <citation type="submission" date="2021-03" db="EMBL/GenBank/DDBJ databases">
        <title>Antimicrobial resistance genes in bacteria isolated from Japanese honey, and their potential for conferring macrolide and lincosamide resistance in the American foulbrood pathogen Paenibacillus larvae.</title>
        <authorList>
            <person name="Okamoto M."/>
            <person name="Kumagai M."/>
            <person name="Kanamori H."/>
            <person name="Takamatsu D."/>
        </authorList>
    </citation>
    <scope>NUCLEOTIDE SEQUENCE [LARGE SCALE GENOMIC DNA]</scope>
    <source>
        <strain evidence="11 12">J42TS3</strain>
    </source>
</reference>
<keyword evidence="7" id="KW-0175">Coiled coil</keyword>
<comment type="caution">
    <text evidence="11">The sequence shown here is derived from an EMBL/GenBank/DDBJ whole genome shotgun (WGS) entry which is preliminary data.</text>
</comment>
<evidence type="ECO:0000256" key="1">
    <source>
        <dbReference type="ARBA" id="ARBA00004236"/>
    </source>
</evidence>
<dbReference type="PANTHER" id="PTHR32089">
    <property type="entry name" value="METHYL-ACCEPTING CHEMOTAXIS PROTEIN MCPB"/>
    <property type="match status" value="1"/>
</dbReference>
<protein>
    <recommendedName>
        <fullName evidence="13">Chemotaxis protein</fullName>
    </recommendedName>
</protein>
<keyword evidence="12" id="KW-1185">Reference proteome</keyword>
<evidence type="ECO:0000313" key="12">
    <source>
        <dbReference type="Proteomes" id="UP000679992"/>
    </source>
</evidence>
<evidence type="ECO:0000256" key="6">
    <source>
        <dbReference type="PROSITE-ProRule" id="PRU00284"/>
    </source>
</evidence>
<evidence type="ECO:0008006" key="13">
    <source>
        <dbReference type="Google" id="ProtNLM"/>
    </source>
</evidence>
<dbReference type="PRINTS" id="PR00260">
    <property type="entry name" value="CHEMTRNSDUCR"/>
</dbReference>
<keyword evidence="3 8" id="KW-0472">Membrane</keyword>
<evidence type="ECO:0000313" key="11">
    <source>
        <dbReference type="EMBL" id="GIP54061.1"/>
    </source>
</evidence>
<dbReference type="Gene3D" id="1.10.287.950">
    <property type="entry name" value="Methyl-accepting chemotaxis protein"/>
    <property type="match status" value="1"/>
</dbReference>
<name>A0ABQ4MDI7_9BACL</name>
<evidence type="ECO:0000256" key="2">
    <source>
        <dbReference type="ARBA" id="ARBA00022475"/>
    </source>
</evidence>
<keyword evidence="4 6" id="KW-0807">Transducer</keyword>
<dbReference type="SMART" id="SM00283">
    <property type="entry name" value="MA"/>
    <property type="match status" value="1"/>
</dbReference>
<evidence type="ECO:0000256" key="5">
    <source>
        <dbReference type="ARBA" id="ARBA00029447"/>
    </source>
</evidence>
<dbReference type="PROSITE" id="PS50885">
    <property type="entry name" value="HAMP"/>
    <property type="match status" value="1"/>
</dbReference>
<evidence type="ECO:0000256" key="3">
    <source>
        <dbReference type="ARBA" id="ARBA00023136"/>
    </source>
</evidence>
<feature type="domain" description="Methyl-accepting transducer" evidence="9">
    <location>
        <begin position="275"/>
        <end position="546"/>
    </location>
</feature>
<dbReference type="PROSITE" id="PS50111">
    <property type="entry name" value="CHEMOTAXIS_TRANSDUC_2"/>
    <property type="match status" value="1"/>
</dbReference>
<feature type="transmembrane region" description="Helical" evidence="8">
    <location>
        <begin position="181"/>
        <end position="202"/>
    </location>
</feature>
<comment type="subcellular location">
    <subcellularLocation>
        <location evidence="1">Cell membrane</location>
    </subcellularLocation>
</comment>
<keyword evidence="8" id="KW-1133">Transmembrane helix</keyword>
<dbReference type="InterPro" id="IPR004090">
    <property type="entry name" value="Chemotax_Me-accpt_rcpt"/>
</dbReference>
<accession>A0ABQ4MDI7</accession>
<dbReference type="InterPro" id="IPR003660">
    <property type="entry name" value="HAMP_dom"/>
</dbReference>
<gene>
    <name evidence="11" type="ORF">J42TS3_30960</name>
</gene>
<evidence type="ECO:0000256" key="7">
    <source>
        <dbReference type="SAM" id="Coils"/>
    </source>
</evidence>
<dbReference type="InterPro" id="IPR004089">
    <property type="entry name" value="MCPsignal_dom"/>
</dbReference>
<dbReference type="EMBL" id="BOSL01000009">
    <property type="protein sequence ID" value="GIP54061.1"/>
    <property type="molecule type" value="Genomic_DNA"/>
</dbReference>
<dbReference type="SMART" id="SM00304">
    <property type="entry name" value="HAMP"/>
    <property type="match status" value="2"/>
</dbReference>
<proteinExistence type="inferred from homology"/>
<evidence type="ECO:0000259" key="10">
    <source>
        <dbReference type="PROSITE" id="PS50885"/>
    </source>
</evidence>
<dbReference type="Gene3D" id="6.10.340.10">
    <property type="match status" value="1"/>
</dbReference>
<feature type="domain" description="HAMP" evidence="10">
    <location>
        <begin position="203"/>
        <end position="256"/>
    </location>
</feature>
<comment type="similarity">
    <text evidence="5">Belongs to the methyl-accepting chemotaxis (MCP) protein family.</text>
</comment>
<dbReference type="Pfam" id="PF00672">
    <property type="entry name" value="HAMP"/>
    <property type="match status" value="1"/>
</dbReference>
<dbReference type="Pfam" id="PF00015">
    <property type="entry name" value="MCPsignal"/>
    <property type="match status" value="1"/>
</dbReference>
<dbReference type="Proteomes" id="UP000679992">
    <property type="component" value="Unassembled WGS sequence"/>
</dbReference>
<evidence type="ECO:0000256" key="8">
    <source>
        <dbReference type="SAM" id="Phobius"/>
    </source>
</evidence>
<organism evidence="11 12">
    <name type="scientific">Paenibacillus vini</name>
    <dbReference type="NCBI Taxonomy" id="1476024"/>
    <lineage>
        <taxon>Bacteria</taxon>
        <taxon>Bacillati</taxon>
        <taxon>Bacillota</taxon>
        <taxon>Bacilli</taxon>
        <taxon>Bacillales</taxon>
        <taxon>Paenibacillaceae</taxon>
        <taxon>Paenibacillus</taxon>
    </lineage>
</organism>
<keyword evidence="2" id="KW-1003">Cell membrane</keyword>
<dbReference type="RefSeq" id="WP_213655448.1">
    <property type="nucleotide sequence ID" value="NZ_BOSL01000009.1"/>
</dbReference>
<keyword evidence="8" id="KW-0812">Transmembrane</keyword>
<feature type="coiled-coil region" evidence="7">
    <location>
        <begin position="518"/>
        <end position="545"/>
    </location>
</feature>
<sequence length="561" mass="60850">MKVSVRKKILLGFLSVVLLLGLTGGIFYFEVKKMDESYSDLVDRRAEILSHAKDVQNYASREISSLRAILLREEGAYDSLKEVISGLEFSVQQMEGLVQLQNTKDEIQKITSLNMEFVNKVEQVVEMLRTRPEEASRIAIEEAMPLARSIRDDVDALVSDQDQRMKEGSKANSELVDSIKFTIIVLNLSALLLALAISALVARMISKPISAMASAAKSIADGNLNIADISVKNRDEIGSLAESFNLMKRNLHDLISQIGWNSTQVAATSEQLSASAEESTKATELISNEVQEVAAGAEKQMTLSDESAQAVVQIQDQMNQAASTIHAMASYMESTNNKAISGNQVVLNTVDQMNAAQASVGVTVEVVHDLNRKLQEIGQIVNLMTDIARQTNLLALNAGIEAARAGEHGGGFGVVAKEVRGLAAHSNDAAEQIKSLIQEVQTKSEHAVRAMNEGAATLDNGIQLVHRTGDTFQEIANSVERLTEGSRNISEMFEQVTQRAVTMTESIEHMARISRQSAANTQNVAASAEEQNASMEEVSAAAESLSSMALELQATIKKFAV</sequence>
<dbReference type="SUPFAM" id="SSF58104">
    <property type="entry name" value="Methyl-accepting chemotaxis protein (MCP) signaling domain"/>
    <property type="match status" value="1"/>
</dbReference>
<evidence type="ECO:0000259" key="9">
    <source>
        <dbReference type="PROSITE" id="PS50111"/>
    </source>
</evidence>
<dbReference type="PANTHER" id="PTHR32089:SF112">
    <property type="entry name" value="LYSOZYME-LIKE PROTEIN-RELATED"/>
    <property type="match status" value="1"/>
</dbReference>
<evidence type="ECO:0000256" key="4">
    <source>
        <dbReference type="ARBA" id="ARBA00023224"/>
    </source>
</evidence>
<dbReference type="CDD" id="cd06225">
    <property type="entry name" value="HAMP"/>
    <property type="match status" value="1"/>
</dbReference>